<feature type="transmembrane region" description="Helical" evidence="5">
    <location>
        <begin position="37"/>
        <end position="55"/>
    </location>
</feature>
<feature type="transmembrane region" description="Helical" evidence="5">
    <location>
        <begin position="339"/>
        <end position="359"/>
    </location>
</feature>
<keyword evidence="2 5" id="KW-0812">Transmembrane</keyword>
<proteinExistence type="predicted"/>
<comment type="caution">
    <text evidence="7">The sequence shown here is derived from an EMBL/GenBank/DDBJ whole genome shotgun (WGS) entry which is preliminary data.</text>
</comment>
<evidence type="ECO:0000259" key="6">
    <source>
        <dbReference type="Pfam" id="PF04932"/>
    </source>
</evidence>
<feature type="transmembrane region" description="Helical" evidence="5">
    <location>
        <begin position="163"/>
        <end position="183"/>
    </location>
</feature>
<feature type="transmembrane region" description="Helical" evidence="5">
    <location>
        <begin position="67"/>
        <end position="84"/>
    </location>
</feature>
<evidence type="ECO:0000256" key="1">
    <source>
        <dbReference type="ARBA" id="ARBA00004141"/>
    </source>
</evidence>
<protein>
    <submittedName>
        <fullName evidence="7">O-antigen ligase domain-containing protein</fullName>
    </submittedName>
</protein>
<feature type="transmembrane region" description="Helical" evidence="5">
    <location>
        <begin position="96"/>
        <end position="114"/>
    </location>
</feature>
<dbReference type="PANTHER" id="PTHR37422">
    <property type="entry name" value="TEICHURONIC ACID BIOSYNTHESIS PROTEIN TUAE"/>
    <property type="match status" value="1"/>
</dbReference>
<feature type="transmembrane region" description="Helical" evidence="5">
    <location>
        <begin position="12"/>
        <end position="31"/>
    </location>
</feature>
<sequence length="421" mass="46485">MSHLLVDWYRRGRWSQYLLLVACIAGLVGLLGTRRALVALAPVAAVVAALLNPQLRAAVPGWLRSSSVQRAAVLYLLIPLTWWYTQDWPVWRHEVYRQLPLIGVPLAFSLAVPLSGRQRWALSLGFVGAVAVLALATLGRYLADPAAAQFLIGIGQNVPSITGIFHIHFGILLALATFFGLELSQEPRAGRLTRWLLLSAAAVAVITLHVLAYRTGLLAFYLAAAVLLIRLLFRRPLLALGLLGLILLLAVGSYSSLPSLRQRVGATLYDVQQFYYRHDINQTSLARRMAAWQNAAVLVEQQPWLGVAPADVRTAMEAQFNRRSYGLEAANRVMVHNQYLHYLVGAGAVGLLVWLWVLITPLVQPGIRQNPYVRQFLLVFGAAALADSLLELQIGFNLFVFLYGFVVVAAERRLNSTGVTR</sequence>
<evidence type="ECO:0000256" key="4">
    <source>
        <dbReference type="ARBA" id="ARBA00023136"/>
    </source>
</evidence>
<dbReference type="OrthoDB" id="747420at2"/>
<dbReference type="Pfam" id="PF04932">
    <property type="entry name" value="Wzy_C"/>
    <property type="match status" value="1"/>
</dbReference>
<dbReference type="AlphaFoldDB" id="A0A431U7R9"/>
<dbReference type="GO" id="GO:0016020">
    <property type="term" value="C:membrane"/>
    <property type="evidence" value="ECO:0007669"/>
    <property type="project" value="UniProtKB-SubCell"/>
</dbReference>
<dbReference type="InterPro" id="IPR007016">
    <property type="entry name" value="O-antigen_ligase-rel_domated"/>
</dbReference>
<feature type="transmembrane region" description="Helical" evidence="5">
    <location>
        <begin position="238"/>
        <end position="257"/>
    </location>
</feature>
<dbReference type="EMBL" id="RXOF01000001">
    <property type="protein sequence ID" value="RTQ53241.1"/>
    <property type="molecule type" value="Genomic_DNA"/>
</dbReference>
<feature type="transmembrane region" description="Helical" evidence="5">
    <location>
        <begin position="396"/>
        <end position="414"/>
    </location>
</feature>
<feature type="transmembrane region" description="Helical" evidence="5">
    <location>
        <begin position="195"/>
        <end position="212"/>
    </location>
</feature>
<evidence type="ECO:0000256" key="3">
    <source>
        <dbReference type="ARBA" id="ARBA00022989"/>
    </source>
</evidence>
<dbReference type="RefSeq" id="WP_126691167.1">
    <property type="nucleotide sequence ID" value="NZ_RXOF01000001.1"/>
</dbReference>
<dbReference type="GO" id="GO:0016874">
    <property type="term" value="F:ligase activity"/>
    <property type="evidence" value="ECO:0007669"/>
    <property type="project" value="UniProtKB-KW"/>
</dbReference>
<evidence type="ECO:0000256" key="5">
    <source>
        <dbReference type="SAM" id="Phobius"/>
    </source>
</evidence>
<reference evidence="7 8" key="1">
    <citation type="submission" date="2018-12" db="EMBL/GenBank/DDBJ databases">
        <title>Hymenobacter gummosus sp. nov., isolated from a spring.</title>
        <authorList>
            <person name="Nie L."/>
        </authorList>
    </citation>
    <scope>NUCLEOTIDE SEQUENCE [LARGE SCALE GENOMIC DNA]</scope>
    <source>
        <strain evidence="7 8">KCTC 52166</strain>
    </source>
</reference>
<dbReference type="InterPro" id="IPR051533">
    <property type="entry name" value="WaaL-like"/>
</dbReference>
<keyword evidence="3 5" id="KW-1133">Transmembrane helix</keyword>
<feature type="domain" description="O-antigen ligase-related" evidence="6">
    <location>
        <begin position="201"/>
        <end position="355"/>
    </location>
</feature>
<gene>
    <name evidence="7" type="ORF">EJV47_00430</name>
</gene>
<organism evidence="7 8">
    <name type="scientific">Hymenobacter gummosus</name>
    <dbReference type="NCBI Taxonomy" id="1776032"/>
    <lineage>
        <taxon>Bacteria</taxon>
        <taxon>Pseudomonadati</taxon>
        <taxon>Bacteroidota</taxon>
        <taxon>Cytophagia</taxon>
        <taxon>Cytophagales</taxon>
        <taxon>Hymenobacteraceae</taxon>
        <taxon>Hymenobacter</taxon>
    </lineage>
</organism>
<evidence type="ECO:0000313" key="7">
    <source>
        <dbReference type="EMBL" id="RTQ53241.1"/>
    </source>
</evidence>
<dbReference type="Proteomes" id="UP000282184">
    <property type="component" value="Unassembled WGS sequence"/>
</dbReference>
<name>A0A431U7R9_9BACT</name>
<evidence type="ECO:0000313" key="8">
    <source>
        <dbReference type="Proteomes" id="UP000282184"/>
    </source>
</evidence>
<feature type="transmembrane region" description="Helical" evidence="5">
    <location>
        <begin position="121"/>
        <end position="143"/>
    </location>
</feature>
<dbReference type="PANTHER" id="PTHR37422:SF13">
    <property type="entry name" value="LIPOPOLYSACCHARIDE BIOSYNTHESIS PROTEIN PA4999-RELATED"/>
    <property type="match status" value="1"/>
</dbReference>
<keyword evidence="8" id="KW-1185">Reference proteome</keyword>
<comment type="subcellular location">
    <subcellularLocation>
        <location evidence="1">Membrane</location>
        <topology evidence="1">Multi-pass membrane protein</topology>
    </subcellularLocation>
</comment>
<evidence type="ECO:0000256" key="2">
    <source>
        <dbReference type="ARBA" id="ARBA00022692"/>
    </source>
</evidence>
<keyword evidence="4 5" id="KW-0472">Membrane</keyword>
<accession>A0A431U7R9</accession>
<keyword evidence="7" id="KW-0436">Ligase</keyword>